<dbReference type="EMBL" id="CP043494">
    <property type="protein sequence ID" value="WNG51611.1"/>
    <property type="molecule type" value="Genomic_DNA"/>
</dbReference>
<gene>
    <name evidence="3" type="ORF">F0U60_51425</name>
</gene>
<keyword evidence="4" id="KW-1185">Reference proteome</keyword>
<dbReference type="Gene3D" id="3.40.50.1110">
    <property type="entry name" value="SGNH hydrolase"/>
    <property type="match status" value="1"/>
</dbReference>
<sequence>MLEASRGRWWAVLLLVPFLLGALAWALWNPKPQPQVSRHSRAPRSPRPTAQPGKPLRLAQATLPAQPAPEPSAPAPAAAPSVSRSLPVPSPRAIKLYQLGKKLGVQEPIVEDPCVTPSGASCSRTALSPFFESLDALSTGKATSPAVIAAFGNSLIAGNRIVDIIREELGITFGDAGRGLLFVDRLAPYGPRERVGFARGGWEARTLGEIKLAELPFGVSGIYHQATAAKASSRFTLAGEPRGTLWWLDVPRGGPLSVHADGKELARAEPVGTGQAQTLAFDIPESARTLDVVAEGRGAVVLGVVLQHQRPGIVLDTLGVPSADANLFLRAREDIFRAQLAERSPRLLLFILGGNEAKRLEWGRSNIAEVEEGLRSFVRRSRAAAPDSACLVVGPIDAVRGGTGPQKLAQRPYLDEVISIERQIALSEGCAFFDIFAAMGGSGSIARFVKAGLVHDDLVHPRGQGLDILGQLITDALLRTWVAGGDPRRQAALAPRLHASEKAR</sequence>
<feature type="compositionally biased region" description="Low complexity" evidence="1">
    <location>
        <begin position="75"/>
        <end position="85"/>
    </location>
</feature>
<evidence type="ECO:0000259" key="2">
    <source>
        <dbReference type="Pfam" id="PF13472"/>
    </source>
</evidence>
<accession>A0ABY9X883</accession>
<feature type="domain" description="SGNH hydrolase-type esterase" evidence="2">
    <location>
        <begin position="303"/>
        <end position="465"/>
    </location>
</feature>
<dbReference type="InterPro" id="IPR036514">
    <property type="entry name" value="SGNH_hydro_sf"/>
</dbReference>
<feature type="region of interest" description="Disordered" evidence="1">
    <location>
        <begin position="33"/>
        <end position="85"/>
    </location>
</feature>
<feature type="compositionally biased region" description="Low complexity" evidence="1">
    <location>
        <begin position="55"/>
        <end position="65"/>
    </location>
</feature>
<name>A0ABY9X883_9BACT</name>
<evidence type="ECO:0000313" key="4">
    <source>
        <dbReference type="Proteomes" id="UP001611383"/>
    </source>
</evidence>
<organism evidence="3 4">
    <name type="scientific">Archangium minus</name>
    <dbReference type="NCBI Taxonomy" id="83450"/>
    <lineage>
        <taxon>Bacteria</taxon>
        <taxon>Pseudomonadati</taxon>
        <taxon>Myxococcota</taxon>
        <taxon>Myxococcia</taxon>
        <taxon>Myxococcales</taxon>
        <taxon>Cystobacterineae</taxon>
        <taxon>Archangiaceae</taxon>
        <taxon>Archangium</taxon>
    </lineage>
</organism>
<dbReference type="Gene3D" id="2.60.120.1360">
    <property type="match status" value="1"/>
</dbReference>
<dbReference type="InterPro" id="IPR013830">
    <property type="entry name" value="SGNH_hydro"/>
</dbReference>
<dbReference type="RefSeq" id="WP_395811883.1">
    <property type="nucleotide sequence ID" value="NZ_CP043494.1"/>
</dbReference>
<evidence type="ECO:0000256" key="1">
    <source>
        <dbReference type="SAM" id="MobiDB-lite"/>
    </source>
</evidence>
<reference evidence="3 4" key="1">
    <citation type="submission" date="2019-08" db="EMBL/GenBank/DDBJ databases">
        <title>Archangium and Cystobacter genomes.</title>
        <authorList>
            <person name="Chen I.-C.K."/>
            <person name="Wielgoss S."/>
        </authorList>
    </citation>
    <scope>NUCLEOTIDE SEQUENCE [LARGE SCALE GENOMIC DNA]</scope>
    <source>
        <strain evidence="3 4">Cbm 6</strain>
    </source>
</reference>
<proteinExistence type="predicted"/>
<dbReference type="Pfam" id="PF13472">
    <property type="entry name" value="Lipase_GDSL_2"/>
    <property type="match status" value="1"/>
</dbReference>
<protein>
    <recommendedName>
        <fullName evidence="2">SGNH hydrolase-type esterase domain-containing protein</fullName>
    </recommendedName>
</protein>
<evidence type="ECO:0000313" key="3">
    <source>
        <dbReference type="EMBL" id="WNG51611.1"/>
    </source>
</evidence>
<dbReference type="Proteomes" id="UP001611383">
    <property type="component" value="Chromosome"/>
</dbReference>
<dbReference type="SUPFAM" id="SSF52266">
    <property type="entry name" value="SGNH hydrolase"/>
    <property type="match status" value="1"/>
</dbReference>